<protein>
    <recommendedName>
        <fullName evidence="1">Tn3 transposase DDE domain-containing protein</fullName>
    </recommendedName>
</protein>
<proteinExistence type="predicted"/>
<evidence type="ECO:0000313" key="3">
    <source>
        <dbReference type="Proteomes" id="UP000612362"/>
    </source>
</evidence>
<evidence type="ECO:0000313" key="2">
    <source>
        <dbReference type="EMBL" id="GHO50655.1"/>
    </source>
</evidence>
<comment type="caution">
    <text evidence="2">The sequence shown here is derived from an EMBL/GenBank/DDBJ whole genome shotgun (WGS) entry which is preliminary data.</text>
</comment>
<keyword evidence="3" id="KW-1185">Reference proteome</keyword>
<accession>A0A8J3ICC9</accession>
<dbReference type="GO" id="GO:0004803">
    <property type="term" value="F:transposase activity"/>
    <property type="evidence" value="ECO:0007669"/>
    <property type="project" value="InterPro"/>
</dbReference>
<sequence>MQRLASSIRHGSVSASLLTRKLSAYSRLNSLATVLSEIGKLERTSLESLTMPKPKNELEGVCKSVKKPTLPVTGR</sequence>
<dbReference type="AlphaFoldDB" id="A0A8J3ICC9"/>
<dbReference type="Proteomes" id="UP000612362">
    <property type="component" value="Unassembled WGS sequence"/>
</dbReference>
<evidence type="ECO:0000259" key="1">
    <source>
        <dbReference type="Pfam" id="PF01526"/>
    </source>
</evidence>
<name>A0A8J3ICC9_9CHLR</name>
<reference evidence="2" key="1">
    <citation type="submission" date="2020-10" db="EMBL/GenBank/DDBJ databases">
        <title>Taxonomic study of unclassified bacteria belonging to the class Ktedonobacteria.</title>
        <authorList>
            <person name="Yabe S."/>
            <person name="Wang C.M."/>
            <person name="Zheng Y."/>
            <person name="Sakai Y."/>
            <person name="Cavaletti L."/>
            <person name="Monciardini P."/>
            <person name="Donadio S."/>
        </authorList>
    </citation>
    <scope>NUCLEOTIDE SEQUENCE</scope>
    <source>
        <strain evidence="2">SOSP1-1</strain>
    </source>
</reference>
<dbReference type="EMBL" id="BNJF01000009">
    <property type="protein sequence ID" value="GHO50655.1"/>
    <property type="molecule type" value="Genomic_DNA"/>
</dbReference>
<dbReference type="InterPro" id="IPR002513">
    <property type="entry name" value="Tn3_Tnp_DDE_dom"/>
</dbReference>
<dbReference type="GO" id="GO:0006313">
    <property type="term" value="P:DNA transposition"/>
    <property type="evidence" value="ECO:0007669"/>
    <property type="project" value="InterPro"/>
</dbReference>
<feature type="domain" description="Tn3 transposase DDE" evidence="1">
    <location>
        <begin position="1"/>
        <end position="44"/>
    </location>
</feature>
<dbReference type="Pfam" id="PF01526">
    <property type="entry name" value="DDE_Tnp_Tn3"/>
    <property type="match status" value="1"/>
</dbReference>
<organism evidence="2 3">
    <name type="scientific">Ktedonospora formicarum</name>
    <dbReference type="NCBI Taxonomy" id="2778364"/>
    <lineage>
        <taxon>Bacteria</taxon>
        <taxon>Bacillati</taxon>
        <taxon>Chloroflexota</taxon>
        <taxon>Ktedonobacteria</taxon>
        <taxon>Ktedonobacterales</taxon>
        <taxon>Ktedonobacteraceae</taxon>
        <taxon>Ktedonospora</taxon>
    </lineage>
</organism>
<gene>
    <name evidence="2" type="ORF">KSX_88180</name>
</gene>